<keyword evidence="1" id="KW-0813">Transport</keyword>
<organism evidence="5 6">
    <name type="scientific">Peptidiphaga gingivicola</name>
    <dbReference type="NCBI Taxonomy" id="2741497"/>
    <lineage>
        <taxon>Bacteria</taxon>
        <taxon>Bacillati</taxon>
        <taxon>Actinomycetota</taxon>
        <taxon>Actinomycetes</taxon>
        <taxon>Actinomycetales</taxon>
        <taxon>Actinomycetaceae</taxon>
        <taxon>Peptidiphaga</taxon>
    </lineage>
</organism>
<dbReference type="InterPro" id="IPR003439">
    <property type="entry name" value="ABC_transporter-like_ATP-bd"/>
</dbReference>
<dbReference type="Gene3D" id="3.40.50.300">
    <property type="entry name" value="P-loop containing nucleotide triphosphate hydrolases"/>
    <property type="match status" value="1"/>
</dbReference>
<protein>
    <submittedName>
        <fullName evidence="5">ABC transporter</fullName>
    </submittedName>
</protein>
<dbReference type="PANTHER" id="PTHR42781:SF4">
    <property type="entry name" value="SPERMIDINE_PUTRESCINE IMPORT ATP-BINDING PROTEIN POTA"/>
    <property type="match status" value="1"/>
</dbReference>
<dbReference type="Proteomes" id="UP000078368">
    <property type="component" value="Unassembled WGS sequence"/>
</dbReference>
<accession>A0A179B422</accession>
<reference evidence="5 6" key="1">
    <citation type="submission" date="2016-04" db="EMBL/GenBank/DDBJ databases">
        <title>Peptidophaga gingivicola gen. nov., sp. nov., isolated from human subgingival plaque.</title>
        <authorList>
            <person name="Beall C.J."/>
            <person name="Mokrzan E.M."/>
            <person name="Griffen A.L."/>
            <person name="Leys E.J."/>
        </authorList>
    </citation>
    <scope>NUCLEOTIDE SEQUENCE [LARGE SCALE GENOMIC DNA]</scope>
    <source>
        <strain evidence="5 6">BA112</strain>
    </source>
</reference>
<dbReference type="GO" id="GO:0005524">
    <property type="term" value="F:ATP binding"/>
    <property type="evidence" value="ECO:0007669"/>
    <property type="project" value="UniProtKB-KW"/>
</dbReference>
<dbReference type="GO" id="GO:0016887">
    <property type="term" value="F:ATP hydrolysis activity"/>
    <property type="evidence" value="ECO:0007669"/>
    <property type="project" value="InterPro"/>
</dbReference>
<proteinExistence type="predicted"/>
<dbReference type="PANTHER" id="PTHR42781">
    <property type="entry name" value="SPERMIDINE/PUTRESCINE IMPORT ATP-BINDING PROTEIN POTA"/>
    <property type="match status" value="1"/>
</dbReference>
<dbReference type="InterPro" id="IPR027417">
    <property type="entry name" value="P-loop_NTPase"/>
</dbReference>
<dbReference type="PROSITE" id="PS50893">
    <property type="entry name" value="ABC_TRANSPORTER_2"/>
    <property type="match status" value="1"/>
</dbReference>
<dbReference type="InterPro" id="IPR050093">
    <property type="entry name" value="ABC_SmlMolc_Importer"/>
</dbReference>
<dbReference type="InterPro" id="IPR003593">
    <property type="entry name" value="AAA+_ATPase"/>
</dbReference>
<evidence type="ECO:0000256" key="1">
    <source>
        <dbReference type="ARBA" id="ARBA00022448"/>
    </source>
</evidence>
<evidence type="ECO:0000259" key="4">
    <source>
        <dbReference type="PROSITE" id="PS50893"/>
    </source>
</evidence>
<dbReference type="EMBL" id="LVZK01000001">
    <property type="protein sequence ID" value="OAP86135.1"/>
    <property type="molecule type" value="Genomic_DNA"/>
</dbReference>
<dbReference type="Pfam" id="PF00005">
    <property type="entry name" value="ABC_tran"/>
    <property type="match status" value="1"/>
</dbReference>
<evidence type="ECO:0000313" key="5">
    <source>
        <dbReference type="EMBL" id="OAP86135.1"/>
    </source>
</evidence>
<dbReference type="InterPro" id="IPR017871">
    <property type="entry name" value="ABC_transporter-like_CS"/>
</dbReference>
<dbReference type="OrthoDB" id="9802264at2"/>
<dbReference type="SUPFAM" id="SSF52540">
    <property type="entry name" value="P-loop containing nucleoside triphosphate hydrolases"/>
    <property type="match status" value="1"/>
</dbReference>
<sequence>MSEANAPLLQVADFSVVYPDGHVAVDGVDLTVAEGEIVALLGASGSGKSSLLRGIAGLESASGEVRIRGVDVSRLPPHRRDCGMVFQDGLLFPYRNVARNVAYGIESRRRVRRIDGRGRALPIEGFGLRTVRERRRARRQKVAELLELVGLPGYEKREVTTLSGGQAQRVALARSLARSPALMLLDEPLSALDRDLREALSLELRRILTGTGALTGADALTGAGVSAGADSLTETDALAGAGNSTGIGALYVTHDHEEARRVADRVVVMKDGRFVSK</sequence>
<name>A0A179B422_9ACTO</name>
<evidence type="ECO:0000256" key="2">
    <source>
        <dbReference type="ARBA" id="ARBA00022741"/>
    </source>
</evidence>
<dbReference type="STRING" id="1823756.A4H34_02875"/>
<keyword evidence="3" id="KW-0067">ATP-binding</keyword>
<feature type="domain" description="ABC transporter" evidence="4">
    <location>
        <begin position="9"/>
        <end position="266"/>
    </location>
</feature>
<gene>
    <name evidence="5" type="ORF">A4H34_02875</name>
</gene>
<evidence type="ECO:0000256" key="3">
    <source>
        <dbReference type="ARBA" id="ARBA00022840"/>
    </source>
</evidence>
<comment type="caution">
    <text evidence="5">The sequence shown here is derived from an EMBL/GenBank/DDBJ whole genome shotgun (WGS) entry which is preliminary data.</text>
</comment>
<dbReference type="SMART" id="SM00382">
    <property type="entry name" value="AAA"/>
    <property type="match status" value="1"/>
</dbReference>
<evidence type="ECO:0000313" key="6">
    <source>
        <dbReference type="Proteomes" id="UP000078368"/>
    </source>
</evidence>
<dbReference type="RefSeq" id="WP_064231015.1">
    <property type="nucleotide sequence ID" value="NZ_LVZK01000001.1"/>
</dbReference>
<dbReference type="AlphaFoldDB" id="A0A179B422"/>
<keyword evidence="6" id="KW-1185">Reference proteome</keyword>
<dbReference type="PROSITE" id="PS00211">
    <property type="entry name" value="ABC_TRANSPORTER_1"/>
    <property type="match status" value="1"/>
</dbReference>
<keyword evidence="2" id="KW-0547">Nucleotide-binding</keyword>